<keyword evidence="1" id="KW-1133">Transmembrane helix</keyword>
<dbReference type="AlphaFoldDB" id="A0A382ZXJ5"/>
<keyword evidence="1" id="KW-0472">Membrane</keyword>
<keyword evidence="1" id="KW-0812">Transmembrane</keyword>
<gene>
    <name evidence="2" type="ORF">METZ01_LOCUS453056</name>
</gene>
<accession>A0A382ZXJ5</accession>
<evidence type="ECO:0000313" key="2">
    <source>
        <dbReference type="EMBL" id="SVE00202.1"/>
    </source>
</evidence>
<proteinExistence type="predicted"/>
<reference evidence="2" key="1">
    <citation type="submission" date="2018-05" db="EMBL/GenBank/DDBJ databases">
        <authorList>
            <person name="Lanie J.A."/>
            <person name="Ng W.-L."/>
            <person name="Kazmierczak K.M."/>
            <person name="Andrzejewski T.M."/>
            <person name="Davidsen T.M."/>
            <person name="Wayne K.J."/>
            <person name="Tettelin H."/>
            <person name="Glass J.I."/>
            <person name="Rusch D."/>
            <person name="Podicherti R."/>
            <person name="Tsui H.-C.T."/>
            <person name="Winkler M.E."/>
        </authorList>
    </citation>
    <scope>NUCLEOTIDE SEQUENCE</scope>
</reference>
<feature type="transmembrane region" description="Helical" evidence="1">
    <location>
        <begin position="6"/>
        <end position="27"/>
    </location>
</feature>
<feature type="non-terminal residue" evidence="2">
    <location>
        <position position="85"/>
    </location>
</feature>
<protein>
    <submittedName>
        <fullName evidence="2">Uncharacterized protein</fullName>
    </submittedName>
</protein>
<name>A0A382ZXJ5_9ZZZZ</name>
<evidence type="ECO:0000256" key="1">
    <source>
        <dbReference type="SAM" id="Phobius"/>
    </source>
</evidence>
<organism evidence="2">
    <name type="scientific">marine metagenome</name>
    <dbReference type="NCBI Taxonomy" id="408172"/>
    <lineage>
        <taxon>unclassified sequences</taxon>
        <taxon>metagenomes</taxon>
        <taxon>ecological metagenomes</taxon>
    </lineage>
</organism>
<sequence length="85" mass="9639">MKFSRWLTLALSLCIVAVGVAIVWSFMSRRQQVVTLPEAEILSPEISRKSTQFEYIEHKRGRPVFTVNAATSTQTMSDVHTLNEV</sequence>
<dbReference type="EMBL" id="UINC01187465">
    <property type="protein sequence ID" value="SVE00202.1"/>
    <property type="molecule type" value="Genomic_DNA"/>
</dbReference>